<dbReference type="PROSITE" id="PS01015">
    <property type="entry name" value="RIBOSOMAL_L19"/>
    <property type="match status" value="1"/>
</dbReference>
<dbReference type="Pfam" id="PF01245">
    <property type="entry name" value="Ribosomal_L19"/>
    <property type="match status" value="1"/>
</dbReference>
<dbReference type="Gene3D" id="2.30.30.790">
    <property type="match status" value="1"/>
</dbReference>
<evidence type="ECO:0000256" key="4">
    <source>
        <dbReference type="HAMAP-Rule" id="MF_00402"/>
    </source>
</evidence>
<dbReference type="GO" id="GO:0003729">
    <property type="term" value="F:mRNA binding"/>
    <property type="evidence" value="ECO:0007669"/>
    <property type="project" value="UniProtKB-ARBA"/>
</dbReference>
<evidence type="ECO:0000256" key="3">
    <source>
        <dbReference type="ARBA" id="ARBA00023274"/>
    </source>
</evidence>
<dbReference type="GO" id="GO:1990904">
    <property type="term" value="C:ribonucleoprotein complex"/>
    <property type="evidence" value="ECO:0007669"/>
    <property type="project" value="UniProtKB-KW"/>
</dbReference>
<keyword evidence="5" id="KW-0934">Plastid</keyword>
<dbReference type="InterPro" id="IPR008991">
    <property type="entry name" value="Translation_prot_SH3-like_sf"/>
</dbReference>
<gene>
    <name evidence="4 5" type="primary">rpl19</name>
</gene>
<dbReference type="EMBL" id="KU167097">
    <property type="protein sequence ID" value="AMP43317.1"/>
    <property type="molecule type" value="Genomic_DNA"/>
</dbReference>
<dbReference type="PANTHER" id="PTHR15680:SF9">
    <property type="entry name" value="LARGE RIBOSOMAL SUBUNIT PROTEIN BL19M"/>
    <property type="match status" value="1"/>
</dbReference>
<dbReference type="AlphaFoldDB" id="A0A142BY25"/>
<dbReference type="GO" id="GO:0003735">
    <property type="term" value="F:structural constituent of ribosome"/>
    <property type="evidence" value="ECO:0007669"/>
    <property type="project" value="InterPro"/>
</dbReference>
<dbReference type="GO" id="GO:0009507">
    <property type="term" value="C:chloroplast"/>
    <property type="evidence" value="ECO:0007669"/>
    <property type="project" value="UniProtKB-SubCell"/>
</dbReference>
<evidence type="ECO:0000256" key="2">
    <source>
        <dbReference type="ARBA" id="ARBA00022980"/>
    </source>
</evidence>
<comment type="subcellular location">
    <subcellularLocation>
        <location evidence="4">Plastid</location>
        <location evidence="4">Chloroplast</location>
    </subcellularLocation>
</comment>
<dbReference type="GO" id="GO:0005840">
    <property type="term" value="C:ribosome"/>
    <property type="evidence" value="ECO:0007669"/>
    <property type="project" value="UniProtKB-KW"/>
</dbReference>
<dbReference type="PRINTS" id="PR00061">
    <property type="entry name" value="RIBOSOMALL19"/>
</dbReference>
<keyword evidence="5" id="KW-0150">Chloroplast</keyword>
<geneLocation type="chloroplast" evidence="5"/>
<comment type="similarity">
    <text evidence="1 4">Belongs to the bacterial ribosomal protein bL19 family.</text>
</comment>
<sequence length="126" mass="14262">MKTLELIKKIENLQLKTDLPTISVGDTVKVGILIQEGNKQRIQPYEGTVLAKNNSGVNSAITVRKIFQGVSIERIFLIHSPSIKTIDVLRNSKVRRSKLYYLRERIGKNARLTQRFSKNTGNTPVN</sequence>
<evidence type="ECO:0000256" key="1">
    <source>
        <dbReference type="ARBA" id="ARBA00005781"/>
    </source>
</evidence>
<dbReference type="FunFam" id="2.30.30.790:FF:000004">
    <property type="entry name" value="50S ribosomal protein L19, chloroplastic"/>
    <property type="match status" value="1"/>
</dbReference>
<accession>A0A142BY25</accession>
<dbReference type="PIRSF" id="PIRSF002191">
    <property type="entry name" value="Ribosomal_L19"/>
    <property type="match status" value="1"/>
</dbReference>
<reference evidence="5" key="1">
    <citation type="journal article" date="2016" name="PLoS ONE">
        <title>Distinctive Architecture of the Chloroplast Genome in the Chlorodendrophycean Green Algae Scherffelia dubia and Tetraselmis sp. CCMP 881.</title>
        <authorList>
            <person name="Turmel M."/>
            <person name="de Cambiaire J.C."/>
            <person name="Otis C."/>
            <person name="Lemieux C."/>
        </authorList>
    </citation>
    <scope>NUCLEOTIDE SEQUENCE</scope>
</reference>
<dbReference type="PANTHER" id="PTHR15680">
    <property type="entry name" value="RIBOSOMAL PROTEIN L19"/>
    <property type="match status" value="1"/>
</dbReference>
<proteinExistence type="inferred from homology"/>
<keyword evidence="3 4" id="KW-0687">Ribonucleoprotein</keyword>
<dbReference type="SUPFAM" id="SSF50104">
    <property type="entry name" value="Translation proteins SH3-like domain"/>
    <property type="match status" value="1"/>
</dbReference>
<keyword evidence="2 4" id="KW-0689">Ribosomal protein</keyword>
<organism evidence="5">
    <name type="scientific">Tetraselmis sp. CCMP 881</name>
    <dbReference type="NCBI Taxonomy" id="1812852"/>
    <lineage>
        <taxon>Eukaryota</taxon>
        <taxon>Viridiplantae</taxon>
        <taxon>Chlorophyta</taxon>
        <taxon>core chlorophytes</taxon>
        <taxon>Chlorodendrophyceae</taxon>
        <taxon>Chlorodendrales</taxon>
        <taxon>Chlorodendraceae</taxon>
        <taxon>Tetraselmis</taxon>
    </lineage>
</organism>
<dbReference type="InterPro" id="IPR001857">
    <property type="entry name" value="Ribosomal_bL19"/>
</dbReference>
<dbReference type="HAMAP" id="MF_00402">
    <property type="entry name" value="Ribosomal_bL19"/>
    <property type="match status" value="1"/>
</dbReference>
<dbReference type="InterPro" id="IPR038657">
    <property type="entry name" value="Ribosomal_bL19_sf"/>
</dbReference>
<name>A0A142BY25_9CHLO</name>
<dbReference type="InterPro" id="IPR018257">
    <property type="entry name" value="Ribosomal_bL19_CS"/>
</dbReference>
<dbReference type="NCBIfam" id="TIGR01024">
    <property type="entry name" value="rplS_bact"/>
    <property type="match status" value="1"/>
</dbReference>
<evidence type="ECO:0000313" key="5">
    <source>
        <dbReference type="EMBL" id="AMP43317.1"/>
    </source>
</evidence>
<dbReference type="GO" id="GO:0006412">
    <property type="term" value="P:translation"/>
    <property type="evidence" value="ECO:0007669"/>
    <property type="project" value="UniProtKB-UniRule"/>
</dbReference>
<protein>
    <recommendedName>
        <fullName evidence="4">Large ribosomal subunit protein bL19c</fullName>
    </recommendedName>
</protein>